<feature type="chain" id="PRO_5040842305" description="Chitin-binding type-2 domain-containing protein" evidence="1">
    <location>
        <begin position="21"/>
        <end position="112"/>
    </location>
</feature>
<name>A0A9X6NFV3_HYPEX</name>
<comment type="caution">
    <text evidence="2">The sequence shown here is derived from an EMBL/GenBank/DDBJ whole genome shotgun (WGS) entry which is preliminary data.</text>
</comment>
<keyword evidence="1" id="KW-0732">Signal</keyword>
<dbReference type="Proteomes" id="UP000192578">
    <property type="component" value="Unassembled WGS sequence"/>
</dbReference>
<evidence type="ECO:0008006" key="4">
    <source>
        <dbReference type="Google" id="ProtNLM"/>
    </source>
</evidence>
<evidence type="ECO:0000313" key="3">
    <source>
        <dbReference type="Proteomes" id="UP000192578"/>
    </source>
</evidence>
<evidence type="ECO:0000313" key="2">
    <source>
        <dbReference type="EMBL" id="OWA51968.1"/>
    </source>
</evidence>
<dbReference type="OrthoDB" id="10592361at2759"/>
<reference evidence="3" key="1">
    <citation type="submission" date="2017-01" db="EMBL/GenBank/DDBJ databases">
        <title>Comparative genomics of anhydrobiosis in the tardigrade Hypsibius dujardini.</title>
        <authorList>
            <person name="Yoshida Y."/>
            <person name="Koutsovoulos G."/>
            <person name="Laetsch D."/>
            <person name="Stevens L."/>
            <person name="Kumar S."/>
            <person name="Horikawa D."/>
            <person name="Ishino K."/>
            <person name="Komine S."/>
            <person name="Tomita M."/>
            <person name="Blaxter M."/>
            <person name="Arakawa K."/>
        </authorList>
    </citation>
    <scope>NUCLEOTIDE SEQUENCE [LARGE SCALE GENOMIC DNA]</scope>
    <source>
        <strain evidence="3">Z151</strain>
    </source>
</reference>
<protein>
    <recommendedName>
        <fullName evidence="4">Chitin-binding type-2 domain-containing protein</fullName>
    </recommendedName>
</protein>
<sequence>MLVAPLMIVVVGMMVLAADAQRFYSCKGKLYTYPFRECTYPNVNNGNVNSQQTYYSCNGLLFTYKNPACVYPAGNPGSGGVVVMPVTSRPTIPPTVPAATVPPPIDPLAVDP</sequence>
<dbReference type="EMBL" id="MTYJ01000246">
    <property type="protein sequence ID" value="OWA51968.1"/>
    <property type="molecule type" value="Genomic_DNA"/>
</dbReference>
<dbReference type="AlphaFoldDB" id="A0A9X6NFV3"/>
<gene>
    <name evidence="2" type="ORF">BV898_16426</name>
</gene>
<organism evidence="2 3">
    <name type="scientific">Hypsibius exemplaris</name>
    <name type="common">Freshwater tardigrade</name>
    <dbReference type="NCBI Taxonomy" id="2072580"/>
    <lineage>
        <taxon>Eukaryota</taxon>
        <taxon>Metazoa</taxon>
        <taxon>Ecdysozoa</taxon>
        <taxon>Tardigrada</taxon>
        <taxon>Eutardigrada</taxon>
        <taxon>Parachela</taxon>
        <taxon>Hypsibioidea</taxon>
        <taxon>Hypsibiidae</taxon>
        <taxon>Hypsibius</taxon>
    </lineage>
</organism>
<feature type="signal peptide" evidence="1">
    <location>
        <begin position="1"/>
        <end position="20"/>
    </location>
</feature>
<proteinExistence type="predicted"/>
<accession>A0A9X6NFV3</accession>
<keyword evidence="3" id="KW-1185">Reference proteome</keyword>
<evidence type="ECO:0000256" key="1">
    <source>
        <dbReference type="SAM" id="SignalP"/>
    </source>
</evidence>